<dbReference type="EMBL" id="JABXBU010002227">
    <property type="protein sequence ID" value="KAF8773399.1"/>
    <property type="molecule type" value="Genomic_DNA"/>
</dbReference>
<keyword evidence="3" id="KW-0472">Membrane</keyword>
<feature type="transmembrane region" description="Helical" evidence="3">
    <location>
        <begin position="499"/>
        <end position="521"/>
    </location>
</feature>
<feature type="transmembrane region" description="Helical" evidence="3">
    <location>
        <begin position="474"/>
        <end position="493"/>
    </location>
</feature>
<accession>A0A8T0EMG4</accession>
<organism evidence="5 6">
    <name type="scientific">Argiope bruennichi</name>
    <name type="common">Wasp spider</name>
    <name type="synonym">Aranea bruennichi</name>
    <dbReference type="NCBI Taxonomy" id="94029"/>
    <lineage>
        <taxon>Eukaryota</taxon>
        <taxon>Metazoa</taxon>
        <taxon>Ecdysozoa</taxon>
        <taxon>Arthropoda</taxon>
        <taxon>Chelicerata</taxon>
        <taxon>Arachnida</taxon>
        <taxon>Araneae</taxon>
        <taxon>Araneomorphae</taxon>
        <taxon>Entelegynae</taxon>
        <taxon>Araneoidea</taxon>
        <taxon>Araneidae</taxon>
        <taxon>Argiope</taxon>
    </lineage>
</organism>
<keyword evidence="3" id="KW-0812">Transmembrane</keyword>
<evidence type="ECO:0000313" key="6">
    <source>
        <dbReference type="Proteomes" id="UP000807504"/>
    </source>
</evidence>
<gene>
    <name evidence="5" type="ORF">HNY73_016068</name>
</gene>
<keyword evidence="3" id="KW-1133">Transmembrane helix</keyword>
<dbReference type="InterPro" id="IPR036259">
    <property type="entry name" value="MFS_trans_sf"/>
</dbReference>
<dbReference type="PANTHER" id="PTHR11360">
    <property type="entry name" value="MONOCARBOXYLATE TRANSPORTER"/>
    <property type="match status" value="1"/>
</dbReference>
<feature type="transmembrane region" description="Helical" evidence="3">
    <location>
        <begin position="408"/>
        <end position="425"/>
    </location>
</feature>
<proteinExistence type="predicted"/>
<evidence type="ECO:0000259" key="4">
    <source>
        <dbReference type="PROSITE" id="PS50850"/>
    </source>
</evidence>
<dbReference type="Gene3D" id="1.20.1250.20">
    <property type="entry name" value="MFS general substrate transporter like domains"/>
    <property type="match status" value="2"/>
</dbReference>
<comment type="caution">
    <text evidence="5">The sequence shown here is derived from an EMBL/GenBank/DDBJ whole genome shotgun (WGS) entry which is preliminary data.</text>
</comment>
<dbReference type="Pfam" id="PF07690">
    <property type="entry name" value="MFS_1"/>
    <property type="match status" value="2"/>
</dbReference>
<feature type="transmembrane region" description="Helical" evidence="3">
    <location>
        <begin position="533"/>
        <end position="556"/>
    </location>
</feature>
<dbReference type="SUPFAM" id="SSF103473">
    <property type="entry name" value="MFS general substrate transporter"/>
    <property type="match status" value="1"/>
</dbReference>
<keyword evidence="6" id="KW-1185">Reference proteome</keyword>
<dbReference type="InterPro" id="IPR020846">
    <property type="entry name" value="MFS_dom"/>
</dbReference>
<dbReference type="PROSITE" id="PS51257">
    <property type="entry name" value="PROKAR_LIPOPROTEIN"/>
    <property type="match status" value="1"/>
</dbReference>
<protein>
    <submittedName>
        <fullName evidence="5">Monocarboxylate transporter 12 like protein</fullName>
    </submittedName>
</protein>
<dbReference type="InterPro" id="IPR050327">
    <property type="entry name" value="Proton-linked_MCT"/>
</dbReference>
<feature type="transmembrane region" description="Helical" evidence="3">
    <location>
        <begin position="79"/>
        <end position="99"/>
    </location>
</feature>
<name>A0A8T0EMG4_ARGBR</name>
<dbReference type="PROSITE" id="PS50850">
    <property type="entry name" value="MFS"/>
    <property type="match status" value="1"/>
</dbReference>
<evidence type="ECO:0000256" key="3">
    <source>
        <dbReference type="SAM" id="Phobius"/>
    </source>
</evidence>
<feature type="transmembrane region" description="Helical" evidence="3">
    <location>
        <begin position="562"/>
        <end position="584"/>
    </location>
</feature>
<dbReference type="PANTHER" id="PTHR11360:SF303">
    <property type="entry name" value="MAJOR FACILITATOR SUPERFAMILY (MFS) PROFILE DOMAIN-CONTAINING PROTEIN"/>
    <property type="match status" value="1"/>
</dbReference>
<feature type="transmembrane region" description="Helical" evidence="3">
    <location>
        <begin position="105"/>
        <end position="131"/>
    </location>
</feature>
<dbReference type="Proteomes" id="UP000807504">
    <property type="component" value="Unassembled WGS sequence"/>
</dbReference>
<evidence type="ECO:0000313" key="5">
    <source>
        <dbReference type="EMBL" id="KAF8773399.1"/>
    </source>
</evidence>
<feature type="transmembrane region" description="Helical" evidence="3">
    <location>
        <begin position="168"/>
        <end position="187"/>
    </location>
</feature>
<feature type="domain" description="Major facilitator superfamily (MFS) profile" evidence="4">
    <location>
        <begin position="408"/>
        <end position="594"/>
    </location>
</feature>
<feature type="compositionally biased region" description="Polar residues" evidence="2">
    <location>
        <begin position="366"/>
        <end position="384"/>
    </location>
</feature>
<evidence type="ECO:0000256" key="2">
    <source>
        <dbReference type="SAM" id="MobiDB-lite"/>
    </source>
</evidence>
<dbReference type="AlphaFoldDB" id="A0A8T0EMG4"/>
<dbReference type="GO" id="GO:0016020">
    <property type="term" value="C:membrane"/>
    <property type="evidence" value="ECO:0007669"/>
    <property type="project" value="UniProtKB-SubCell"/>
</dbReference>
<feature type="transmembrane region" description="Helical" evidence="3">
    <location>
        <begin position="12"/>
        <end position="31"/>
    </location>
</feature>
<feature type="region of interest" description="Disordered" evidence="2">
    <location>
        <begin position="366"/>
        <end position="387"/>
    </location>
</feature>
<feature type="region of interest" description="Disordered" evidence="2">
    <location>
        <begin position="287"/>
        <end position="311"/>
    </location>
</feature>
<reference evidence="5" key="2">
    <citation type="submission" date="2020-06" db="EMBL/GenBank/DDBJ databases">
        <authorList>
            <person name="Sheffer M."/>
        </authorList>
    </citation>
    <scope>NUCLEOTIDE SEQUENCE</scope>
</reference>
<dbReference type="InterPro" id="IPR011701">
    <property type="entry name" value="MFS"/>
</dbReference>
<dbReference type="GO" id="GO:0008028">
    <property type="term" value="F:monocarboxylic acid transmembrane transporter activity"/>
    <property type="evidence" value="ECO:0007669"/>
    <property type="project" value="TreeGrafter"/>
</dbReference>
<feature type="transmembrane region" description="Helical" evidence="3">
    <location>
        <begin position="138"/>
        <end position="156"/>
    </location>
</feature>
<feature type="compositionally biased region" description="Basic and acidic residues" evidence="2">
    <location>
        <begin position="287"/>
        <end position="296"/>
    </location>
</feature>
<sequence length="594" mass="65406">MKADGPDGFHSWIVAAGCCVLYLLMYGMTRISGLLFVETMSLFDVDRESSSFPYVFAVTMRYVSGPMSGFLARRIGICYVVMLGCCMAFVGVGACMFAKNIVVVTILWGVIHGMGAGFATCLIPQVVNLYFKKYTTKVYGLTYAGSSLSGFVLTPITEFLLQTYGLPGTYLILGGLILNGLAATILLKKPDFKITNSEPECQITFGNKSMKEYETNDVVVGLGYRLIPHYSLINTETSSNIKDIKDGTRKIIDVSVINHLTDSMESNNDVKINKEFNDDVKFKHEVNLKDSSKKPDAQPISQGIEPSSLDICKNGKKDSKSSLKQILDPNALSKNTDSSEFLSISKKDDTKFYKNIKRRNGIFASKDNNNYSRNESPSVDNSIDNPVLDGEDRKKSWINDITIFKDPVYISLCIGEALSTFLFVVTPTILVDYGLDKGIPVEDSAYLLMAFSVCDMSGSLSLGWIIDTGILSKAHFTAVCFCVSAASFVLLAFSTSYTMMLFGVILEGLSLGALAPIFPGIIGEYIDKTKQTVAISSIGFLYVPVSFTVSPLIGYFRDYIGSYVYMFYLMCGISITCSLLFLFMPRIAKCRTKS</sequence>
<comment type="subcellular location">
    <subcellularLocation>
        <location evidence="1">Membrane</location>
        <topology evidence="1">Multi-pass membrane protein</topology>
    </subcellularLocation>
</comment>
<feature type="transmembrane region" description="Helical" evidence="3">
    <location>
        <begin position="51"/>
        <end position="72"/>
    </location>
</feature>
<reference evidence="5" key="1">
    <citation type="journal article" date="2020" name="bioRxiv">
        <title>Chromosome-level reference genome of the European wasp spider Argiope bruennichi: a resource for studies on range expansion and evolutionary adaptation.</title>
        <authorList>
            <person name="Sheffer M.M."/>
            <person name="Hoppe A."/>
            <person name="Krehenwinkel H."/>
            <person name="Uhl G."/>
            <person name="Kuss A.W."/>
            <person name="Jensen L."/>
            <person name="Jensen C."/>
            <person name="Gillespie R.G."/>
            <person name="Hoff K.J."/>
            <person name="Prost S."/>
        </authorList>
    </citation>
    <scope>NUCLEOTIDE SEQUENCE</scope>
</reference>
<evidence type="ECO:0000256" key="1">
    <source>
        <dbReference type="ARBA" id="ARBA00004141"/>
    </source>
</evidence>
<feature type="transmembrane region" description="Helical" evidence="3">
    <location>
        <begin position="445"/>
        <end position="467"/>
    </location>
</feature>